<dbReference type="PROSITE" id="PS50893">
    <property type="entry name" value="ABC_TRANSPORTER_2"/>
    <property type="match status" value="1"/>
</dbReference>
<dbReference type="InterPro" id="IPR003439">
    <property type="entry name" value="ABC_transporter-like_ATP-bd"/>
</dbReference>
<dbReference type="InterPro" id="IPR003593">
    <property type="entry name" value="AAA+_ATPase"/>
</dbReference>
<comment type="caution">
    <text evidence="6">The sequence shown here is derived from an EMBL/GenBank/DDBJ whole genome shotgun (WGS) entry which is preliminary data.</text>
</comment>
<evidence type="ECO:0000259" key="5">
    <source>
        <dbReference type="PROSITE" id="PS50893"/>
    </source>
</evidence>
<name>A0A494XP84_9BURK</name>
<dbReference type="GO" id="GO:0016887">
    <property type="term" value="F:ATP hydrolysis activity"/>
    <property type="evidence" value="ECO:0007669"/>
    <property type="project" value="InterPro"/>
</dbReference>
<gene>
    <name evidence="6" type="ORF">D7S89_02800</name>
</gene>
<dbReference type="Gene3D" id="3.40.50.300">
    <property type="entry name" value="P-loop containing nucleotide triphosphate hydrolases"/>
    <property type="match status" value="1"/>
</dbReference>
<keyword evidence="1" id="KW-1003">Cell membrane</keyword>
<sequence>MTASFLLEARGIARRDTRSDTVLLEPTDFALAPGERVSVTGASGAGKSVLLRALALLDPLDSGHLVWHGQPVERRAIPRYRRHVAYLRQRPALFDGTVEDNLRYPYSLHAYHDVRFDRVQAVRLAEAAGRASSFLDKRANDLSGGEAQLTALIRVLQLSPEVLLLDEPTASLDPDAARAVEALVTAWFEAGQGARASVWVSHDPAQAARVSTRRLIMQAGRLSDSKQVQVTR</sequence>
<evidence type="ECO:0000256" key="2">
    <source>
        <dbReference type="ARBA" id="ARBA00022519"/>
    </source>
</evidence>
<dbReference type="PANTHER" id="PTHR43119">
    <property type="entry name" value="ABC TRANSPORT PROTEIN ATP-BINDING COMPONENT-RELATED"/>
    <property type="match status" value="1"/>
</dbReference>
<dbReference type="RefSeq" id="WP_121275376.1">
    <property type="nucleotide sequence ID" value="NZ_RBZV01000001.1"/>
</dbReference>
<evidence type="ECO:0000256" key="3">
    <source>
        <dbReference type="ARBA" id="ARBA00022741"/>
    </source>
</evidence>
<dbReference type="Proteomes" id="UP000280434">
    <property type="component" value="Unassembled WGS sequence"/>
</dbReference>
<evidence type="ECO:0000256" key="4">
    <source>
        <dbReference type="ARBA" id="ARBA00022840"/>
    </source>
</evidence>
<keyword evidence="7" id="KW-1185">Reference proteome</keyword>
<dbReference type="EMBL" id="RBZV01000001">
    <property type="protein sequence ID" value="RKP52465.1"/>
    <property type="molecule type" value="Genomic_DNA"/>
</dbReference>
<dbReference type="GO" id="GO:0005524">
    <property type="term" value="F:ATP binding"/>
    <property type="evidence" value="ECO:0007669"/>
    <property type="project" value="UniProtKB-KW"/>
</dbReference>
<keyword evidence="2" id="KW-0997">Cell inner membrane</keyword>
<organism evidence="6 7">
    <name type="scientific">Trinickia fusca</name>
    <dbReference type="NCBI Taxonomy" id="2419777"/>
    <lineage>
        <taxon>Bacteria</taxon>
        <taxon>Pseudomonadati</taxon>
        <taxon>Pseudomonadota</taxon>
        <taxon>Betaproteobacteria</taxon>
        <taxon>Burkholderiales</taxon>
        <taxon>Burkholderiaceae</taxon>
        <taxon>Trinickia</taxon>
    </lineage>
</organism>
<dbReference type="OrthoDB" id="4408248at2"/>
<evidence type="ECO:0000313" key="7">
    <source>
        <dbReference type="Proteomes" id="UP000280434"/>
    </source>
</evidence>
<keyword evidence="3" id="KW-0547">Nucleotide-binding</keyword>
<keyword evidence="4 6" id="KW-0067">ATP-binding</keyword>
<dbReference type="PANTHER" id="PTHR43119:SF1">
    <property type="entry name" value="ABC TRANSPORTER DOMAIN-CONTAINING PROTEIN"/>
    <property type="match status" value="1"/>
</dbReference>
<protein>
    <submittedName>
        <fullName evidence="6">ATP-binding cassette domain-containing protein</fullName>
    </submittedName>
</protein>
<accession>A0A494XP84</accession>
<feature type="domain" description="ABC transporter" evidence="5">
    <location>
        <begin position="7"/>
        <end position="230"/>
    </location>
</feature>
<dbReference type="AlphaFoldDB" id="A0A494XP84"/>
<evidence type="ECO:0000256" key="1">
    <source>
        <dbReference type="ARBA" id="ARBA00022475"/>
    </source>
</evidence>
<reference evidence="6 7" key="1">
    <citation type="submission" date="2018-10" db="EMBL/GenBank/DDBJ databases">
        <title>Paraburkholderia sp. 7MK8-2, isolated from soil.</title>
        <authorList>
            <person name="Gao Z.-H."/>
            <person name="Qiu L.-H."/>
        </authorList>
    </citation>
    <scope>NUCLEOTIDE SEQUENCE [LARGE SCALE GENOMIC DNA]</scope>
    <source>
        <strain evidence="6 7">7MK8-2</strain>
    </source>
</reference>
<dbReference type="InterPro" id="IPR027417">
    <property type="entry name" value="P-loop_NTPase"/>
</dbReference>
<evidence type="ECO:0000313" key="6">
    <source>
        <dbReference type="EMBL" id="RKP52465.1"/>
    </source>
</evidence>
<keyword evidence="2" id="KW-0472">Membrane</keyword>
<proteinExistence type="predicted"/>
<dbReference type="Pfam" id="PF00005">
    <property type="entry name" value="ABC_tran"/>
    <property type="match status" value="1"/>
</dbReference>
<dbReference type="SUPFAM" id="SSF52540">
    <property type="entry name" value="P-loop containing nucleoside triphosphate hydrolases"/>
    <property type="match status" value="1"/>
</dbReference>
<dbReference type="SMART" id="SM00382">
    <property type="entry name" value="AAA"/>
    <property type="match status" value="1"/>
</dbReference>